<organism evidence="1 2">
    <name type="scientific">Brassica cretica</name>
    <name type="common">Mustard</name>
    <dbReference type="NCBI Taxonomy" id="69181"/>
    <lineage>
        <taxon>Eukaryota</taxon>
        <taxon>Viridiplantae</taxon>
        <taxon>Streptophyta</taxon>
        <taxon>Embryophyta</taxon>
        <taxon>Tracheophyta</taxon>
        <taxon>Spermatophyta</taxon>
        <taxon>Magnoliopsida</taxon>
        <taxon>eudicotyledons</taxon>
        <taxon>Gunneridae</taxon>
        <taxon>Pentapetalae</taxon>
        <taxon>rosids</taxon>
        <taxon>malvids</taxon>
        <taxon>Brassicales</taxon>
        <taxon>Brassicaceae</taxon>
        <taxon>Brassiceae</taxon>
        <taxon>Brassica</taxon>
    </lineage>
</organism>
<protein>
    <submittedName>
        <fullName evidence="1">Uncharacterized protein</fullName>
    </submittedName>
</protein>
<dbReference type="EMBL" id="QGKV02000759">
    <property type="protein sequence ID" value="KAF3565359.1"/>
    <property type="molecule type" value="Genomic_DNA"/>
</dbReference>
<keyword evidence="2" id="KW-1185">Reference proteome</keyword>
<accession>A0ABQ7D147</accession>
<proteinExistence type="predicted"/>
<reference evidence="1 2" key="1">
    <citation type="journal article" date="2020" name="BMC Genomics">
        <title>Intraspecific diversification of the crop wild relative Brassica cretica Lam. using demographic model selection.</title>
        <authorList>
            <person name="Kioukis A."/>
            <person name="Michalopoulou V.A."/>
            <person name="Briers L."/>
            <person name="Pirintsos S."/>
            <person name="Studholme D.J."/>
            <person name="Pavlidis P."/>
            <person name="Sarris P.F."/>
        </authorList>
    </citation>
    <scope>NUCLEOTIDE SEQUENCE [LARGE SCALE GENOMIC DNA]</scope>
    <source>
        <strain evidence="2">cv. PFS-1207/04</strain>
    </source>
</reference>
<comment type="caution">
    <text evidence="1">The sequence shown here is derived from an EMBL/GenBank/DDBJ whole genome shotgun (WGS) entry which is preliminary data.</text>
</comment>
<dbReference type="Proteomes" id="UP000266723">
    <property type="component" value="Unassembled WGS sequence"/>
</dbReference>
<gene>
    <name evidence="1" type="ORF">DY000_02016825</name>
</gene>
<name>A0ABQ7D147_BRACR</name>
<sequence>METLYASSQASWRRIPGRRRASSVEKKTTKTASDYEGGWMQRRVRLISEA</sequence>
<evidence type="ECO:0000313" key="2">
    <source>
        <dbReference type="Proteomes" id="UP000266723"/>
    </source>
</evidence>
<evidence type="ECO:0000313" key="1">
    <source>
        <dbReference type="EMBL" id="KAF3565359.1"/>
    </source>
</evidence>